<comment type="caution">
    <text evidence="2">The sequence shown here is derived from an EMBL/GenBank/DDBJ whole genome shotgun (WGS) entry which is preliminary data.</text>
</comment>
<feature type="compositionally biased region" description="Polar residues" evidence="1">
    <location>
        <begin position="14"/>
        <end position="24"/>
    </location>
</feature>
<feature type="region of interest" description="Disordered" evidence="1">
    <location>
        <begin position="1"/>
        <end position="40"/>
    </location>
</feature>
<dbReference type="RefSeq" id="WP_281413937.1">
    <property type="nucleotide sequence ID" value="NZ_BOPZ01000001.1"/>
</dbReference>
<evidence type="ECO:0000313" key="2">
    <source>
        <dbReference type="EMBL" id="GIM27337.1"/>
    </source>
</evidence>
<gene>
    <name evidence="2" type="ORF">CPJCM30710_00030</name>
</gene>
<dbReference type="Proteomes" id="UP000679179">
    <property type="component" value="Unassembled WGS sequence"/>
</dbReference>
<organism evidence="2 3">
    <name type="scientific">Clostridium polyendosporum</name>
    <dbReference type="NCBI Taxonomy" id="69208"/>
    <lineage>
        <taxon>Bacteria</taxon>
        <taxon>Bacillati</taxon>
        <taxon>Bacillota</taxon>
        <taxon>Clostridia</taxon>
        <taxon>Eubacteriales</taxon>
        <taxon>Clostridiaceae</taxon>
        <taxon>Clostridium</taxon>
    </lineage>
</organism>
<dbReference type="EMBL" id="BOPZ01000001">
    <property type="protein sequence ID" value="GIM27337.1"/>
    <property type="molecule type" value="Genomic_DNA"/>
</dbReference>
<accession>A0A919RW08</accession>
<reference evidence="2" key="1">
    <citation type="submission" date="2021-03" db="EMBL/GenBank/DDBJ databases">
        <title>Taxonomic study of Clostridium polyendosporum from meadow-gley soil under rice.</title>
        <authorList>
            <person name="Kobayashi H."/>
            <person name="Tanizawa Y."/>
            <person name="Yagura M."/>
        </authorList>
    </citation>
    <scope>NUCLEOTIDE SEQUENCE</scope>
    <source>
        <strain evidence="2">JCM 30710</strain>
    </source>
</reference>
<protein>
    <submittedName>
        <fullName evidence="2">Uncharacterized protein</fullName>
    </submittedName>
</protein>
<name>A0A919RW08_9CLOT</name>
<feature type="compositionally biased region" description="Basic and acidic residues" evidence="1">
    <location>
        <begin position="26"/>
        <end position="40"/>
    </location>
</feature>
<evidence type="ECO:0000313" key="3">
    <source>
        <dbReference type="Proteomes" id="UP000679179"/>
    </source>
</evidence>
<sequence>MLTKNEKNKRNDSKNNNPKTSNPITMEKDTNMRKPVRGLD</sequence>
<dbReference type="AlphaFoldDB" id="A0A919RW08"/>
<evidence type="ECO:0000256" key="1">
    <source>
        <dbReference type="SAM" id="MobiDB-lite"/>
    </source>
</evidence>
<proteinExistence type="predicted"/>
<feature type="compositionally biased region" description="Basic and acidic residues" evidence="1">
    <location>
        <begin position="1"/>
        <end position="13"/>
    </location>
</feature>
<keyword evidence="3" id="KW-1185">Reference proteome</keyword>